<evidence type="ECO:0000256" key="1">
    <source>
        <dbReference type="SAM" id="SignalP"/>
    </source>
</evidence>
<dbReference type="EMBL" id="QLMA01000004">
    <property type="protein sequence ID" value="RAJ81950.1"/>
    <property type="molecule type" value="Genomic_DNA"/>
</dbReference>
<dbReference type="AlphaFoldDB" id="A0A327W0P5"/>
<dbReference type="RefSeq" id="WP_111592511.1">
    <property type="nucleotide sequence ID" value="NZ_QLMA01000004.1"/>
</dbReference>
<evidence type="ECO:0008006" key="4">
    <source>
        <dbReference type="Google" id="ProtNLM"/>
    </source>
</evidence>
<sequence>MKTPKALVLGSLVLMSVLYACKKNDNAPVPENANNKWSGETMNVKLKFSGDLQVEASPLGRQASNARTTPENTIYAVDVRWSDYKPYAQGLFTSIDSINLNLPKGAFFKIRVAAIKKGSSLGLYESDGPMGYGRFLSGPGLDRYITDRMSTDSVGPYALQYGFLDTLSNFVVATNYGYEMKKYSELDTYYGTYQGAPQDSQATSITIPLKRLTYGIRFKPQNFTDGKLLVDYDYYAASKTLEIKNLADTFFTYTAHEFTFSSNLQYGLPVRLKWQRSNGNIQNIGNVTIYPARNTMTTLSVTAPNNGIPLGISISENNWNFDTTIVVR</sequence>
<keyword evidence="3" id="KW-1185">Reference proteome</keyword>
<accession>A0A327W0P5</accession>
<gene>
    <name evidence="2" type="ORF">CLV59_104175</name>
</gene>
<dbReference type="Proteomes" id="UP000249819">
    <property type="component" value="Unassembled WGS sequence"/>
</dbReference>
<name>A0A327W0P5_9BACT</name>
<dbReference type="OrthoDB" id="632068at2"/>
<reference evidence="2 3" key="1">
    <citation type="submission" date="2018-06" db="EMBL/GenBank/DDBJ databases">
        <title>Genomic Encyclopedia of Archaeal and Bacterial Type Strains, Phase II (KMG-II): from individual species to whole genera.</title>
        <authorList>
            <person name="Goeker M."/>
        </authorList>
    </citation>
    <scope>NUCLEOTIDE SEQUENCE [LARGE SCALE GENOMIC DNA]</scope>
    <source>
        <strain evidence="2 3">DSM 29821</strain>
    </source>
</reference>
<feature type="signal peptide" evidence="1">
    <location>
        <begin position="1"/>
        <end position="20"/>
    </location>
</feature>
<proteinExistence type="predicted"/>
<organism evidence="2 3">
    <name type="scientific">Chitinophaga dinghuensis</name>
    <dbReference type="NCBI Taxonomy" id="1539050"/>
    <lineage>
        <taxon>Bacteria</taxon>
        <taxon>Pseudomonadati</taxon>
        <taxon>Bacteroidota</taxon>
        <taxon>Chitinophagia</taxon>
        <taxon>Chitinophagales</taxon>
        <taxon>Chitinophagaceae</taxon>
        <taxon>Chitinophaga</taxon>
    </lineage>
</organism>
<dbReference type="PROSITE" id="PS51257">
    <property type="entry name" value="PROKAR_LIPOPROTEIN"/>
    <property type="match status" value="1"/>
</dbReference>
<evidence type="ECO:0000313" key="3">
    <source>
        <dbReference type="Proteomes" id="UP000249819"/>
    </source>
</evidence>
<evidence type="ECO:0000313" key="2">
    <source>
        <dbReference type="EMBL" id="RAJ81950.1"/>
    </source>
</evidence>
<comment type="caution">
    <text evidence="2">The sequence shown here is derived from an EMBL/GenBank/DDBJ whole genome shotgun (WGS) entry which is preliminary data.</text>
</comment>
<protein>
    <recommendedName>
        <fullName evidence="4">Fimbrillin-A associated anchor protein Mfa1/Mfa2</fullName>
    </recommendedName>
</protein>
<feature type="chain" id="PRO_5016383487" description="Fimbrillin-A associated anchor protein Mfa1/Mfa2" evidence="1">
    <location>
        <begin position="21"/>
        <end position="328"/>
    </location>
</feature>
<keyword evidence="1" id="KW-0732">Signal</keyword>